<evidence type="ECO:0000313" key="2">
    <source>
        <dbReference type="Proteomes" id="UP000199042"/>
    </source>
</evidence>
<proteinExistence type="predicted"/>
<comment type="caution">
    <text evidence="1">The sequence shown here is derived from an EMBL/GenBank/DDBJ whole genome shotgun (WGS) entry which is preliminary data.</text>
</comment>
<dbReference type="AlphaFoldDB" id="A0AB37ZXG9"/>
<protein>
    <submittedName>
        <fullName evidence="1">Uncharacterized protein</fullName>
    </submittedName>
</protein>
<evidence type="ECO:0000313" key="1">
    <source>
        <dbReference type="EMBL" id="SDZ96744.1"/>
    </source>
</evidence>
<reference evidence="1 2" key="1">
    <citation type="submission" date="2016-10" db="EMBL/GenBank/DDBJ databases">
        <authorList>
            <person name="Varghese N."/>
            <person name="Submissions S."/>
        </authorList>
    </citation>
    <scope>NUCLEOTIDE SEQUENCE [LARGE SCALE GENOMIC DNA]</scope>
    <source>
        <strain evidence="1 2">DSM 14526</strain>
    </source>
</reference>
<keyword evidence="2" id="KW-1185">Reference proteome</keyword>
<accession>A0AB37ZXG9</accession>
<dbReference type="Proteomes" id="UP000199042">
    <property type="component" value="Unassembled WGS sequence"/>
</dbReference>
<organism evidence="1 2">
    <name type="scientific">Trichococcus collinsii</name>
    <dbReference type="NCBI Taxonomy" id="157076"/>
    <lineage>
        <taxon>Bacteria</taxon>
        <taxon>Bacillati</taxon>
        <taxon>Bacillota</taxon>
        <taxon>Bacilli</taxon>
        <taxon>Lactobacillales</taxon>
        <taxon>Carnobacteriaceae</taxon>
        <taxon>Trichococcus</taxon>
    </lineage>
</organism>
<name>A0AB37ZXG9_9LACT</name>
<gene>
    <name evidence="1" type="ORF">SAMN04488525_101744</name>
</gene>
<dbReference type="EMBL" id="FNQH01000001">
    <property type="protein sequence ID" value="SDZ96744.1"/>
    <property type="molecule type" value="Genomic_DNA"/>
</dbReference>
<dbReference type="RefSeq" id="WP_086986798.1">
    <property type="nucleotide sequence ID" value="NZ_FJNA01000002.1"/>
</dbReference>
<sequence>MNKRMKKKQSTRPRGLSQEEKLVLELYRKCDNVHFFKYDETNALDCFDFTDLVEVTSEVNLSESYVWTEATKGKIEASAFLK</sequence>